<feature type="transmembrane region" description="Helical" evidence="1">
    <location>
        <begin position="40"/>
        <end position="61"/>
    </location>
</feature>
<keyword evidence="1" id="KW-0812">Transmembrane</keyword>
<dbReference type="Proteomes" id="UP000196573">
    <property type="component" value="Unassembled WGS sequence"/>
</dbReference>
<dbReference type="OrthoDB" id="7067945at2"/>
<keyword evidence="1" id="KW-0472">Membrane</keyword>
<evidence type="ECO:0000256" key="1">
    <source>
        <dbReference type="SAM" id="Phobius"/>
    </source>
</evidence>
<dbReference type="AlphaFoldDB" id="A0A1X7AGH1"/>
<proteinExistence type="predicted"/>
<evidence type="ECO:0000313" key="2">
    <source>
        <dbReference type="EMBL" id="SMA38175.1"/>
    </source>
</evidence>
<reference evidence="2 3" key="1">
    <citation type="submission" date="2017-03" db="EMBL/GenBank/DDBJ databases">
        <authorList>
            <person name="Afonso C.L."/>
            <person name="Miller P.J."/>
            <person name="Scott M.A."/>
            <person name="Spackman E."/>
            <person name="Goraichik I."/>
            <person name="Dimitrov K.M."/>
            <person name="Suarez D.L."/>
            <person name="Swayne D.E."/>
        </authorList>
    </citation>
    <scope>NUCLEOTIDE SEQUENCE [LARGE SCALE GENOMIC DNA]</scope>
    <source>
        <strain evidence="2">SB41UT1</strain>
    </source>
</reference>
<dbReference type="RefSeq" id="WP_087107240.1">
    <property type="nucleotide sequence ID" value="NZ_CBCSCN010000001.1"/>
</dbReference>
<dbReference type="EMBL" id="FWPT01000002">
    <property type="protein sequence ID" value="SMA38175.1"/>
    <property type="molecule type" value="Genomic_DNA"/>
</dbReference>
<name>A0A1X7AGH1_9GAMM</name>
<evidence type="ECO:0000313" key="3">
    <source>
        <dbReference type="Proteomes" id="UP000196573"/>
    </source>
</evidence>
<keyword evidence="1" id="KW-1133">Transmembrane helix</keyword>
<organism evidence="2 3">
    <name type="scientific">Parendozoicomonas haliclonae</name>
    <dbReference type="NCBI Taxonomy" id="1960125"/>
    <lineage>
        <taxon>Bacteria</taxon>
        <taxon>Pseudomonadati</taxon>
        <taxon>Pseudomonadota</taxon>
        <taxon>Gammaproteobacteria</taxon>
        <taxon>Oceanospirillales</taxon>
        <taxon>Endozoicomonadaceae</taxon>
        <taxon>Parendozoicomonas</taxon>
    </lineage>
</organism>
<protein>
    <submittedName>
        <fullName evidence="2">Uncharacterized protein</fullName>
    </submittedName>
</protein>
<accession>A0A1X7AGH1</accession>
<gene>
    <name evidence="2" type="ORF">EHSB41UT_00848</name>
</gene>
<sequence length="116" mass="12920">MFTIAMIVACAVLFTIWLWLTVLAVLCLILDPELTNIQRWGQSLIALLFPFLGAAFVLRLVKDHSPEVIARFRYPWPFNNLILEKPLRSGGTGNNGEVIPGAHGHNGGIVHHHDNN</sequence>
<keyword evidence="3" id="KW-1185">Reference proteome</keyword>